<keyword evidence="4" id="KW-1185">Reference proteome</keyword>
<dbReference type="InterPro" id="IPR009936">
    <property type="entry name" value="DUF1468"/>
</dbReference>
<feature type="transmembrane region" description="Helical" evidence="1">
    <location>
        <begin position="110"/>
        <end position="132"/>
    </location>
</feature>
<feature type="transmembrane region" description="Helical" evidence="1">
    <location>
        <begin position="33"/>
        <end position="51"/>
    </location>
</feature>
<dbReference type="Pfam" id="PF07331">
    <property type="entry name" value="TctB"/>
    <property type="match status" value="1"/>
</dbReference>
<dbReference type="Proteomes" id="UP001380822">
    <property type="component" value="Unassembled WGS sequence"/>
</dbReference>
<keyword evidence="1" id="KW-0812">Transmembrane</keyword>
<evidence type="ECO:0000313" key="3">
    <source>
        <dbReference type="EMBL" id="MEH0098304.1"/>
    </source>
</evidence>
<reference evidence="3 4" key="1">
    <citation type="submission" date="2024-02" db="EMBL/GenBank/DDBJ databases">
        <title>A new putative Pannonibacter species isolated from two cases of bloodstream infections in paediatric patients.</title>
        <authorList>
            <person name="Castellana S."/>
            <person name="De Laurentiis V."/>
            <person name="Grassi M."/>
            <person name="De Leonardis F."/>
            <person name="Mosca A."/>
            <person name="De Carlo C."/>
            <person name="Sparapano E."/>
            <person name="Ronga L."/>
            <person name="Santacroce L."/>
            <person name="Chironna M."/>
            <person name="De Robertis A."/>
            <person name="Bianco A."/>
            <person name="Del Sambro L."/>
            <person name="Capozzi L."/>
            <person name="Parisi A."/>
        </authorList>
    </citation>
    <scope>NUCLEOTIDE SEQUENCE [LARGE SCALE GENOMIC DNA]</scope>
    <source>
        <strain evidence="3 4">Pt2</strain>
    </source>
</reference>
<keyword evidence="1" id="KW-0472">Membrane</keyword>
<feature type="domain" description="DUF1468" evidence="2">
    <location>
        <begin position="8"/>
        <end position="137"/>
    </location>
</feature>
<evidence type="ECO:0000259" key="2">
    <source>
        <dbReference type="Pfam" id="PF07331"/>
    </source>
</evidence>
<feature type="transmembrane region" description="Helical" evidence="1">
    <location>
        <begin position="72"/>
        <end position="98"/>
    </location>
</feature>
<proteinExistence type="predicted"/>
<sequence>MEKRQDIVTGIIFASVGLTAAWMASGYRGASGTYPMVLGLILTLLGGAVAVRAARSGRNQPRNLVDAPVQMAAAMVVAFIYVAAITPLGFYTASFLLMLAMPMVLGFRRWVYAVTVAVVFMALNFLVFSILLQKPLPREAIMSLISIGA</sequence>
<name>A0ABU7ZSU5_9HYPH</name>
<evidence type="ECO:0000256" key="1">
    <source>
        <dbReference type="SAM" id="Phobius"/>
    </source>
</evidence>
<accession>A0ABU7ZSU5</accession>
<comment type="caution">
    <text evidence="3">The sequence shown here is derived from an EMBL/GenBank/DDBJ whole genome shotgun (WGS) entry which is preliminary data.</text>
</comment>
<dbReference type="RefSeq" id="WP_334252736.1">
    <property type="nucleotide sequence ID" value="NZ_JBAKBE010000013.1"/>
</dbReference>
<feature type="transmembrane region" description="Helical" evidence="1">
    <location>
        <begin position="7"/>
        <end position="27"/>
    </location>
</feature>
<keyword evidence="1" id="KW-1133">Transmembrane helix</keyword>
<dbReference type="EMBL" id="JBAKBE010000013">
    <property type="protein sequence ID" value="MEH0098304.1"/>
    <property type="molecule type" value="Genomic_DNA"/>
</dbReference>
<gene>
    <name evidence="3" type="ORF">V6L76_18720</name>
</gene>
<protein>
    <submittedName>
        <fullName evidence="3">Tripartite tricarboxylate transporter TctB family protein</fullName>
    </submittedName>
</protein>
<evidence type="ECO:0000313" key="4">
    <source>
        <dbReference type="Proteomes" id="UP001380822"/>
    </source>
</evidence>
<organism evidence="3 4">
    <name type="scientific">Pannonibacter anstelovis</name>
    <dbReference type="NCBI Taxonomy" id="3121537"/>
    <lineage>
        <taxon>Bacteria</taxon>
        <taxon>Pseudomonadati</taxon>
        <taxon>Pseudomonadota</taxon>
        <taxon>Alphaproteobacteria</taxon>
        <taxon>Hyphomicrobiales</taxon>
        <taxon>Stappiaceae</taxon>
        <taxon>Pannonibacter</taxon>
    </lineage>
</organism>